<dbReference type="SUPFAM" id="SSF46689">
    <property type="entry name" value="Homeodomain-like"/>
    <property type="match status" value="1"/>
</dbReference>
<dbReference type="InterPro" id="IPR025996">
    <property type="entry name" value="MT1864/Rv1816-like_C"/>
</dbReference>
<feature type="domain" description="HTH tetR-type" evidence="5">
    <location>
        <begin position="14"/>
        <end position="74"/>
    </location>
</feature>
<keyword evidence="1" id="KW-0805">Transcription regulation</keyword>
<dbReference type="OrthoDB" id="7056813at2"/>
<dbReference type="Pfam" id="PF13305">
    <property type="entry name" value="TetR_C_33"/>
    <property type="match status" value="1"/>
</dbReference>
<dbReference type="Gene3D" id="1.10.357.10">
    <property type="entry name" value="Tetracycline Repressor, domain 2"/>
    <property type="match status" value="1"/>
</dbReference>
<dbReference type="GO" id="GO:0003700">
    <property type="term" value="F:DNA-binding transcription factor activity"/>
    <property type="evidence" value="ECO:0007669"/>
    <property type="project" value="TreeGrafter"/>
</dbReference>
<evidence type="ECO:0000256" key="3">
    <source>
        <dbReference type="ARBA" id="ARBA00023163"/>
    </source>
</evidence>
<dbReference type="PANTHER" id="PTHR30055">
    <property type="entry name" value="HTH-TYPE TRANSCRIPTIONAL REGULATOR RUTR"/>
    <property type="match status" value="1"/>
</dbReference>
<dbReference type="SUPFAM" id="SSF48498">
    <property type="entry name" value="Tetracyclin repressor-like, C-terminal domain"/>
    <property type="match status" value="1"/>
</dbReference>
<evidence type="ECO:0000256" key="4">
    <source>
        <dbReference type="PROSITE-ProRule" id="PRU00335"/>
    </source>
</evidence>
<evidence type="ECO:0000259" key="5">
    <source>
        <dbReference type="PROSITE" id="PS50977"/>
    </source>
</evidence>
<dbReference type="GO" id="GO:0000976">
    <property type="term" value="F:transcription cis-regulatory region binding"/>
    <property type="evidence" value="ECO:0007669"/>
    <property type="project" value="TreeGrafter"/>
</dbReference>
<keyword evidence="3" id="KW-0804">Transcription</keyword>
<dbReference type="InterPro" id="IPR036271">
    <property type="entry name" value="Tet_transcr_reg_TetR-rel_C_sf"/>
</dbReference>
<accession>A0A0F5L1Z8</accession>
<organism evidence="6 8">
    <name type="scientific">Devosia limi DSM 17137</name>
    <dbReference type="NCBI Taxonomy" id="1121477"/>
    <lineage>
        <taxon>Bacteria</taxon>
        <taxon>Pseudomonadati</taxon>
        <taxon>Pseudomonadota</taxon>
        <taxon>Alphaproteobacteria</taxon>
        <taxon>Hyphomicrobiales</taxon>
        <taxon>Devosiaceae</taxon>
        <taxon>Devosia</taxon>
    </lineage>
</organism>
<evidence type="ECO:0000313" key="8">
    <source>
        <dbReference type="Proteomes" id="UP000033608"/>
    </source>
</evidence>
<dbReference type="EMBL" id="FQVC01000005">
    <property type="protein sequence ID" value="SHF18772.1"/>
    <property type="molecule type" value="Genomic_DNA"/>
</dbReference>
<dbReference type="Proteomes" id="UP000033608">
    <property type="component" value="Unassembled WGS sequence"/>
</dbReference>
<reference evidence="6 8" key="1">
    <citation type="submission" date="2015-03" db="EMBL/GenBank/DDBJ databases">
        <authorList>
            <person name="Hassan Y.I."/>
            <person name="Lepp D."/>
            <person name="Zhou T."/>
        </authorList>
    </citation>
    <scope>NUCLEOTIDE SEQUENCE [LARGE SCALE GENOMIC DNA]</scope>
    <source>
        <strain evidence="6 8">DSM 17137</strain>
    </source>
</reference>
<dbReference type="RefSeq" id="WP_046137227.1">
    <property type="nucleotide sequence ID" value="NZ_FQVC01000005.1"/>
</dbReference>
<dbReference type="InterPro" id="IPR009057">
    <property type="entry name" value="Homeodomain-like_sf"/>
</dbReference>
<evidence type="ECO:0000313" key="9">
    <source>
        <dbReference type="Proteomes" id="UP000184533"/>
    </source>
</evidence>
<dbReference type="Proteomes" id="UP000184533">
    <property type="component" value="Unassembled WGS sequence"/>
</dbReference>
<name>A0A0F5L1Z8_9HYPH</name>
<gene>
    <name evidence="7" type="ORF">SAMN02745223_01990</name>
    <name evidence="6" type="ORF">VW29_20980</name>
</gene>
<dbReference type="EMBL" id="LAJF01000156">
    <property type="protein sequence ID" value="KKB76220.1"/>
    <property type="molecule type" value="Genomic_DNA"/>
</dbReference>
<dbReference type="InterPro" id="IPR001647">
    <property type="entry name" value="HTH_TetR"/>
</dbReference>
<evidence type="ECO:0000256" key="2">
    <source>
        <dbReference type="ARBA" id="ARBA00023125"/>
    </source>
</evidence>
<protein>
    <submittedName>
        <fullName evidence="7">Transcriptional regulator, TetR family</fullName>
    </submittedName>
</protein>
<dbReference type="PATRIC" id="fig|1121477.3.peg.983"/>
<dbReference type="PROSITE" id="PS50977">
    <property type="entry name" value="HTH_TETR_2"/>
    <property type="match status" value="1"/>
</dbReference>
<evidence type="ECO:0000313" key="7">
    <source>
        <dbReference type="EMBL" id="SHF18772.1"/>
    </source>
</evidence>
<evidence type="ECO:0000256" key="1">
    <source>
        <dbReference type="ARBA" id="ARBA00023015"/>
    </source>
</evidence>
<dbReference type="Pfam" id="PF00440">
    <property type="entry name" value="TetR_N"/>
    <property type="match status" value="1"/>
</dbReference>
<sequence length="194" mass="20914">MSTSLPKPQPYHHGDLRRALLDGAMAMLESGGAANLGLRELARLLKVSPAAPYRHFDNKISLLEALAVRGYQQFSAQMKEAAIGDTPEARLAAMGHAYVRFALDNMELFRLMFSPELKRANRPTLRMAADAAFETLRIATATSSPDGGRIAALQAWAKVHGLAILLLDGQIAIREGENLDGLIRAIIGTEPAGA</sequence>
<reference evidence="7 9" key="2">
    <citation type="submission" date="2016-11" db="EMBL/GenBank/DDBJ databases">
        <authorList>
            <person name="Jaros S."/>
            <person name="Januszkiewicz K."/>
            <person name="Wedrychowicz H."/>
        </authorList>
    </citation>
    <scope>NUCLEOTIDE SEQUENCE [LARGE SCALE GENOMIC DNA]</scope>
    <source>
        <strain evidence="7 9">DSM 17137</strain>
    </source>
</reference>
<dbReference type="PANTHER" id="PTHR30055:SF220">
    <property type="entry name" value="TETR-FAMILY REGULATORY PROTEIN"/>
    <property type="match status" value="1"/>
</dbReference>
<evidence type="ECO:0000313" key="6">
    <source>
        <dbReference type="EMBL" id="KKB76220.1"/>
    </source>
</evidence>
<keyword evidence="2 4" id="KW-0238">DNA-binding</keyword>
<dbReference type="AlphaFoldDB" id="A0A0F5L1Z8"/>
<keyword evidence="8" id="KW-1185">Reference proteome</keyword>
<dbReference type="InterPro" id="IPR050109">
    <property type="entry name" value="HTH-type_TetR-like_transc_reg"/>
</dbReference>
<dbReference type="STRING" id="1121477.SAMN02745223_01990"/>
<proteinExistence type="predicted"/>
<feature type="DNA-binding region" description="H-T-H motif" evidence="4">
    <location>
        <begin position="37"/>
        <end position="56"/>
    </location>
</feature>